<keyword evidence="3" id="KW-0472">Membrane</keyword>
<dbReference type="RefSeq" id="WP_141119677.1">
    <property type="nucleotide sequence ID" value="NZ_FZNT01000002.1"/>
</dbReference>
<dbReference type="PANTHER" id="PTHR30055:SF222">
    <property type="entry name" value="REGULATORY PROTEIN"/>
    <property type="match status" value="1"/>
</dbReference>
<dbReference type="AlphaFoldDB" id="A0A238W2L3"/>
<keyword evidence="1 2" id="KW-0238">DNA-binding</keyword>
<dbReference type="InterPro" id="IPR001647">
    <property type="entry name" value="HTH_TetR"/>
</dbReference>
<evidence type="ECO:0000256" key="1">
    <source>
        <dbReference type="ARBA" id="ARBA00023125"/>
    </source>
</evidence>
<dbReference type="Pfam" id="PF00440">
    <property type="entry name" value="TetR_N"/>
    <property type="match status" value="1"/>
</dbReference>
<keyword evidence="3" id="KW-0812">Transmembrane</keyword>
<dbReference type="InterPro" id="IPR050109">
    <property type="entry name" value="HTH-type_TetR-like_transc_reg"/>
</dbReference>
<proteinExistence type="predicted"/>
<evidence type="ECO:0000259" key="4">
    <source>
        <dbReference type="PROSITE" id="PS50977"/>
    </source>
</evidence>
<dbReference type="Gene3D" id="1.10.357.10">
    <property type="entry name" value="Tetracycline Repressor, domain 2"/>
    <property type="match status" value="1"/>
</dbReference>
<feature type="DNA-binding region" description="H-T-H motif" evidence="2">
    <location>
        <begin position="30"/>
        <end position="49"/>
    </location>
</feature>
<dbReference type="PROSITE" id="PS50977">
    <property type="entry name" value="HTH_TETR_2"/>
    <property type="match status" value="1"/>
</dbReference>
<dbReference type="Proteomes" id="UP000198384">
    <property type="component" value="Unassembled WGS sequence"/>
</dbReference>
<dbReference type="GO" id="GO:0003677">
    <property type="term" value="F:DNA binding"/>
    <property type="evidence" value="ECO:0007669"/>
    <property type="project" value="UniProtKB-UniRule"/>
</dbReference>
<gene>
    <name evidence="5" type="ORF">SAMN06265371_102353</name>
</gene>
<feature type="transmembrane region" description="Helical" evidence="3">
    <location>
        <begin position="149"/>
        <end position="167"/>
    </location>
</feature>
<evidence type="ECO:0000313" key="5">
    <source>
        <dbReference type="EMBL" id="SNR40574.1"/>
    </source>
</evidence>
<evidence type="ECO:0000256" key="3">
    <source>
        <dbReference type="SAM" id="Phobius"/>
    </source>
</evidence>
<evidence type="ECO:0000256" key="2">
    <source>
        <dbReference type="PROSITE-ProRule" id="PRU00335"/>
    </source>
</evidence>
<dbReference type="InterPro" id="IPR009057">
    <property type="entry name" value="Homeodomain-like_sf"/>
</dbReference>
<sequence length="193" mass="22697">MITQSKFEKRLLILETATKLFVERGFHATPTSAITKEAGMSAGILFHYFKTKDDLIVQLYVDLKMEFTGSVLKDVDTLKAGISKLRLIWLNSWKWGLENPLKFDFLRQADNSIYSEKIKSHPDIVEKYAWFCNYIETYKQERFVKNTDTIFIMNMMFGMIVAMVNQLRCKPELKTDTLFLEQAWEMFYNSLKP</sequence>
<accession>A0A238W2L3</accession>
<keyword evidence="6" id="KW-1185">Reference proteome</keyword>
<dbReference type="PANTHER" id="PTHR30055">
    <property type="entry name" value="HTH-TYPE TRANSCRIPTIONAL REGULATOR RUTR"/>
    <property type="match status" value="1"/>
</dbReference>
<dbReference type="SUPFAM" id="SSF46689">
    <property type="entry name" value="Homeodomain-like"/>
    <property type="match status" value="1"/>
</dbReference>
<reference evidence="5 6" key="1">
    <citation type="submission" date="2017-06" db="EMBL/GenBank/DDBJ databases">
        <authorList>
            <person name="Kim H.J."/>
            <person name="Triplett B.A."/>
        </authorList>
    </citation>
    <scope>NUCLEOTIDE SEQUENCE [LARGE SCALE GENOMIC DNA]</scope>
    <source>
        <strain evidence="5 6">DSM 29150</strain>
    </source>
</reference>
<evidence type="ECO:0000313" key="6">
    <source>
        <dbReference type="Proteomes" id="UP000198384"/>
    </source>
</evidence>
<organism evidence="5 6">
    <name type="scientific">Lutibacter agarilyticus</name>
    <dbReference type="NCBI Taxonomy" id="1109740"/>
    <lineage>
        <taxon>Bacteria</taxon>
        <taxon>Pseudomonadati</taxon>
        <taxon>Bacteroidota</taxon>
        <taxon>Flavobacteriia</taxon>
        <taxon>Flavobacteriales</taxon>
        <taxon>Flavobacteriaceae</taxon>
        <taxon>Lutibacter</taxon>
    </lineage>
</organism>
<dbReference type="OrthoDB" id="6430772at2"/>
<keyword evidence="3" id="KW-1133">Transmembrane helix</keyword>
<name>A0A238W2L3_9FLAO</name>
<dbReference type="PRINTS" id="PR00455">
    <property type="entry name" value="HTHTETR"/>
</dbReference>
<protein>
    <submittedName>
        <fullName evidence="5">Transcriptional regulator, TetR family</fullName>
    </submittedName>
</protein>
<feature type="domain" description="HTH tetR-type" evidence="4">
    <location>
        <begin position="7"/>
        <end position="67"/>
    </location>
</feature>
<dbReference type="EMBL" id="FZNT01000002">
    <property type="protein sequence ID" value="SNR40574.1"/>
    <property type="molecule type" value="Genomic_DNA"/>
</dbReference>